<dbReference type="PANTHER" id="PTHR31313">
    <property type="entry name" value="TY1 ENHANCER ACTIVATOR"/>
    <property type="match status" value="1"/>
</dbReference>
<protein>
    <recommendedName>
        <fullName evidence="8">Xylanolytic transcriptional activator regulatory domain-containing protein</fullName>
    </recommendedName>
</protein>
<name>A0A9P4IK04_9PEZI</name>
<dbReference type="EMBL" id="ML978124">
    <property type="protein sequence ID" value="KAF2100714.1"/>
    <property type="molecule type" value="Genomic_DNA"/>
</dbReference>
<feature type="domain" description="Xylanolytic transcriptional activator regulatory" evidence="8">
    <location>
        <begin position="193"/>
        <end position="268"/>
    </location>
</feature>
<dbReference type="CDD" id="cd12148">
    <property type="entry name" value="fungal_TF_MHR"/>
    <property type="match status" value="1"/>
</dbReference>
<evidence type="ECO:0000259" key="8">
    <source>
        <dbReference type="SMART" id="SM00906"/>
    </source>
</evidence>
<dbReference type="GO" id="GO:0003677">
    <property type="term" value="F:DNA binding"/>
    <property type="evidence" value="ECO:0007669"/>
    <property type="project" value="UniProtKB-KW"/>
</dbReference>
<proteinExistence type="predicted"/>
<evidence type="ECO:0000313" key="9">
    <source>
        <dbReference type="EMBL" id="KAF2100714.1"/>
    </source>
</evidence>
<evidence type="ECO:0000256" key="3">
    <source>
        <dbReference type="ARBA" id="ARBA00023015"/>
    </source>
</evidence>
<keyword evidence="1" id="KW-0479">Metal-binding</keyword>
<evidence type="ECO:0000256" key="2">
    <source>
        <dbReference type="ARBA" id="ARBA00022833"/>
    </source>
</evidence>
<feature type="region of interest" description="Disordered" evidence="7">
    <location>
        <begin position="1"/>
        <end position="36"/>
    </location>
</feature>
<dbReference type="InterPro" id="IPR051615">
    <property type="entry name" value="Transcr_Regulatory_Elem"/>
</dbReference>
<dbReference type="GO" id="GO:0008270">
    <property type="term" value="F:zinc ion binding"/>
    <property type="evidence" value="ECO:0007669"/>
    <property type="project" value="InterPro"/>
</dbReference>
<keyword evidence="3" id="KW-0805">Transcription regulation</keyword>
<comment type="caution">
    <text evidence="9">The sequence shown here is derived from an EMBL/GenBank/DDBJ whole genome shotgun (WGS) entry which is preliminary data.</text>
</comment>
<evidence type="ECO:0000313" key="10">
    <source>
        <dbReference type="Proteomes" id="UP000799772"/>
    </source>
</evidence>
<dbReference type="PANTHER" id="PTHR31313:SF86">
    <property type="entry name" value="ZN(2)-C6 FUNGAL-TYPE DOMAIN-CONTAINING PROTEIN"/>
    <property type="match status" value="1"/>
</dbReference>
<keyword evidence="5" id="KW-0804">Transcription</keyword>
<dbReference type="SMART" id="SM00906">
    <property type="entry name" value="Fungal_trans"/>
    <property type="match status" value="1"/>
</dbReference>
<accession>A0A9P4IK04</accession>
<feature type="compositionally biased region" description="Basic and acidic residues" evidence="7">
    <location>
        <begin position="1"/>
        <end position="11"/>
    </location>
</feature>
<dbReference type="Proteomes" id="UP000799772">
    <property type="component" value="Unassembled WGS sequence"/>
</dbReference>
<dbReference type="InterPro" id="IPR007219">
    <property type="entry name" value="XnlR_reg_dom"/>
</dbReference>
<dbReference type="Pfam" id="PF04082">
    <property type="entry name" value="Fungal_trans"/>
    <property type="match status" value="1"/>
</dbReference>
<keyword evidence="10" id="KW-1185">Reference proteome</keyword>
<reference evidence="9" key="1">
    <citation type="journal article" date="2020" name="Stud. Mycol.">
        <title>101 Dothideomycetes genomes: a test case for predicting lifestyles and emergence of pathogens.</title>
        <authorList>
            <person name="Haridas S."/>
            <person name="Albert R."/>
            <person name="Binder M."/>
            <person name="Bloem J."/>
            <person name="Labutti K."/>
            <person name="Salamov A."/>
            <person name="Andreopoulos B."/>
            <person name="Baker S."/>
            <person name="Barry K."/>
            <person name="Bills G."/>
            <person name="Bluhm B."/>
            <person name="Cannon C."/>
            <person name="Castanera R."/>
            <person name="Culley D."/>
            <person name="Daum C."/>
            <person name="Ezra D."/>
            <person name="Gonzalez J."/>
            <person name="Henrissat B."/>
            <person name="Kuo A."/>
            <person name="Liang C."/>
            <person name="Lipzen A."/>
            <person name="Lutzoni F."/>
            <person name="Magnuson J."/>
            <person name="Mondo S."/>
            <person name="Nolan M."/>
            <person name="Ohm R."/>
            <person name="Pangilinan J."/>
            <person name="Park H.-J."/>
            <person name="Ramirez L."/>
            <person name="Alfaro M."/>
            <person name="Sun H."/>
            <person name="Tritt A."/>
            <person name="Yoshinaga Y."/>
            <person name="Zwiers L.-H."/>
            <person name="Turgeon B."/>
            <person name="Goodwin S."/>
            <person name="Spatafora J."/>
            <person name="Crous P."/>
            <person name="Grigoriev I."/>
        </authorList>
    </citation>
    <scope>NUCLEOTIDE SEQUENCE</scope>
    <source>
        <strain evidence="9">CBS 133067</strain>
    </source>
</reference>
<evidence type="ECO:0000256" key="1">
    <source>
        <dbReference type="ARBA" id="ARBA00022723"/>
    </source>
</evidence>
<keyword evidence="6" id="KW-0539">Nucleus</keyword>
<evidence type="ECO:0000256" key="5">
    <source>
        <dbReference type="ARBA" id="ARBA00023163"/>
    </source>
</evidence>
<gene>
    <name evidence="9" type="ORF">NA57DRAFT_74312</name>
</gene>
<keyword evidence="2" id="KW-0862">Zinc</keyword>
<evidence type="ECO:0000256" key="6">
    <source>
        <dbReference type="ARBA" id="ARBA00023242"/>
    </source>
</evidence>
<dbReference type="AlphaFoldDB" id="A0A9P4IK04"/>
<evidence type="ECO:0000256" key="4">
    <source>
        <dbReference type="ARBA" id="ARBA00023125"/>
    </source>
</evidence>
<dbReference type="OrthoDB" id="4161332at2759"/>
<dbReference type="GO" id="GO:0006351">
    <property type="term" value="P:DNA-templated transcription"/>
    <property type="evidence" value="ECO:0007669"/>
    <property type="project" value="InterPro"/>
</dbReference>
<evidence type="ECO:0000256" key="7">
    <source>
        <dbReference type="SAM" id="MobiDB-lite"/>
    </source>
</evidence>
<organism evidence="9 10">
    <name type="scientific">Rhizodiscina lignyota</name>
    <dbReference type="NCBI Taxonomy" id="1504668"/>
    <lineage>
        <taxon>Eukaryota</taxon>
        <taxon>Fungi</taxon>
        <taxon>Dikarya</taxon>
        <taxon>Ascomycota</taxon>
        <taxon>Pezizomycotina</taxon>
        <taxon>Dothideomycetes</taxon>
        <taxon>Pleosporomycetidae</taxon>
        <taxon>Aulographales</taxon>
        <taxon>Rhizodiscinaceae</taxon>
        <taxon>Rhizodiscina</taxon>
    </lineage>
</organism>
<keyword evidence="4" id="KW-0238">DNA-binding</keyword>
<sequence>MSSSQHEDDKSSPVWIAPEEPSFQSPPMAGSPAVRPPSALEALLSHDKMDMETSVPEHLRFQLTANAALQLQKEHGLRRLNYIRGVPADLALHLLDLHWNRQHHTFHLTYRPLFMRELVEGGSYCTDFLLNAVFASSSKYSERPEVVSDKRFFARCDELLAQQSLLTYSSIPTIIGLILLGSTFNARGSSSKGWLYTGYAFRMVYDLGLHLDIKESQENAETVEIRRRVFWGAFVVDKLQSLYHGRSVFIELRDANVSRNFMDTIEELELWTPYIDPQNPDAGPNVSNKAATPIYSISTFQNICTLSMVMTRIINQFYIVGSTVSNTQAELDSIDSSLSSWYRNLPSHLVFEPSSNPSTQLPNVPAPNVLILLTTYHACIILLHRPFISNSDLRSTKIPANSWRKCTAAARNITNLVLSYQSAYPLRRASYLLSYAVYVACSIHVRNLATAENKGSESEKYTSLLLTCLKFLDILSLPNGGVVDLANIIRKLMADNGIPTFEADSLPNLPTPSTVQFETTSPLVPETFPFGDMAQLQDLTGFETISQDLLFGFMNENFLNGPA</sequence>